<reference evidence="6 7" key="2">
    <citation type="submission" date="2012-02" db="EMBL/GenBank/DDBJ databases">
        <title>Improved High-Quality Draft sequence of Desulfobacter postgatei 2ac9.</title>
        <authorList>
            <consortium name="US DOE Joint Genome Institute"/>
            <person name="Lucas S."/>
            <person name="Han J."/>
            <person name="Lapidus A."/>
            <person name="Cheng J.-F."/>
            <person name="Goodwin L."/>
            <person name="Pitluck S."/>
            <person name="Peters L."/>
            <person name="Ovchinnikova G."/>
            <person name="Held B."/>
            <person name="Detter J.C."/>
            <person name="Han C."/>
            <person name="Tapia R."/>
            <person name="Land M."/>
            <person name="Hauser L."/>
            <person name="Kyrpides N."/>
            <person name="Ivanova N."/>
            <person name="Pagani I."/>
            <person name="Orellana R."/>
            <person name="Lovley D."/>
            <person name="Woyke T."/>
        </authorList>
    </citation>
    <scope>NUCLEOTIDE SEQUENCE [LARGE SCALE GENOMIC DNA]</scope>
    <source>
        <strain evidence="6 7">2ac9</strain>
    </source>
</reference>
<evidence type="ECO:0000313" key="7">
    <source>
        <dbReference type="Proteomes" id="UP000005778"/>
    </source>
</evidence>
<dbReference type="RefSeq" id="WP_004071937.1">
    <property type="nucleotide sequence ID" value="NZ_CM001488.1"/>
</dbReference>
<evidence type="ECO:0000259" key="4">
    <source>
        <dbReference type="Pfam" id="PF03446"/>
    </source>
</evidence>
<keyword evidence="1" id="KW-0560">Oxidoreductase</keyword>
<dbReference type="HOGENOM" id="CLU_035117_0_0_7"/>
<proteinExistence type="predicted"/>
<name>I5B0M4_9BACT</name>
<dbReference type="GO" id="GO:0050661">
    <property type="term" value="F:NADP binding"/>
    <property type="evidence" value="ECO:0007669"/>
    <property type="project" value="InterPro"/>
</dbReference>
<dbReference type="InterPro" id="IPR015815">
    <property type="entry name" value="HIBADH-related"/>
</dbReference>
<dbReference type="AlphaFoldDB" id="I5B0M4"/>
<evidence type="ECO:0000259" key="5">
    <source>
        <dbReference type="Pfam" id="PF14833"/>
    </source>
</evidence>
<dbReference type="Proteomes" id="UP000005778">
    <property type="component" value="Chromosome"/>
</dbReference>
<dbReference type="eggNOG" id="COG2084">
    <property type="taxonomic scope" value="Bacteria"/>
</dbReference>
<dbReference type="Pfam" id="PF14833">
    <property type="entry name" value="NAD_binding_11"/>
    <property type="match status" value="1"/>
</dbReference>
<dbReference type="STRING" id="879212.DespoDRAFT_01066"/>
<dbReference type="OrthoDB" id="9777604at2"/>
<dbReference type="SUPFAM" id="SSF48179">
    <property type="entry name" value="6-phosphogluconate dehydrogenase C-terminal domain-like"/>
    <property type="match status" value="1"/>
</dbReference>
<dbReference type="InterPro" id="IPR013328">
    <property type="entry name" value="6PGD_dom2"/>
</dbReference>
<accession>I5B0M4</accession>
<dbReference type="GO" id="GO:0016054">
    <property type="term" value="P:organic acid catabolic process"/>
    <property type="evidence" value="ECO:0007669"/>
    <property type="project" value="UniProtKB-ARBA"/>
</dbReference>
<evidence type="ECO:0000256" key="2">
    <source>
        <dbReference type="ARBA" id="ARBA00023027"/>
    </source>
</evidence>
<keyword evidence="2" id="KW-0520">NAD</keyword>
<dbReference type="Gene3D" id="1.10.1040.10">
    <property type="entry name" value="N-(1-d-carboxylethyl)-l-norvaline Dehydrogenase, domain 2"/>
    <property type="match status" value="1"/>
</dbReference>
<evidence type="ECO:0000313" key="6">
    <source>
        <dbReference type="EMBL" id="EIM63037.1"/>
    </source>
</evidence>
<feature type="active site" evidence="3">
    <location>
        <position position="170"/>
    </location>
</feature>
<dbReference type="PANTHER" id="PTHR43580">
    <property type="entry name" value="OXIDOREDUCTASE GLYR1-RELATED"/>
    <property type="match status" value="1"/>
</dbReference>
<dbReference type="InterPro" id="IPR002204">
    <property type="entry name" value="3-OH-isobutyrate_DH-rel_CS"/>
</dbReference>
<dbReference type="Pfam" id="PF03446">
    <property type="entry name" value="NAD_binding_2"/>
    <property type="match status" value="1"/>
</dbReference>
<dbReference type="GO" id="GO:0016491">
    <property type="term" value="F:oxidoreductase activity"/>
    <property type="evidence" value="ECO:0007669"/>
    <property type="project" value="UniProtKB-KW"/>
</dbReference>
<reference evidence="6 7" key="1">
    <citation type="submission" date="2011-09" db="EMBL/GenBank/DDBJ databases">
        <authorList>
            <consortium name="US DOE Joint Genome Institute (JGI-PGF)"/>
            <person name="Lucas S."/>
            <person name="Han J."/>
            <person name="Lapidus A."/>
            <person name="Cheng J.-F."/>
            <person name="Goodwin L."/>
            <person name="Pitluck S."/>
            <person name="Peters L."/>
            <person name="Land M.L."/>
            <person name="Hauser L."/>
            <person name="Orellana R."/>
            <person name="Lovley D."/>
            <person name="Woyke T.J."/>
        </authorList>
    </citation>
    <scope>NUCLEOTIDE SEQUENCE [LARGE SCALE GENOMIC DNA]</scope>
    <source>
        <strain evidence="6 7">2ac9</strain>
    </source>
</reference>
<dbReference type="EMBL" id="CM001488">
    <property type="protein sequence ID" value="EIM63037.1"/>
    <property type="molecule type" value="Genomic_DNA"/>
</dbReference>
<evidence type="ECO:0000256" key="1">
    <source>
        <dbReference type="ARBA" id="ARBA00023002"/>
    </source>
</evidence>
<keyword evidence="7" id="KW-1185">Reference proteome</keyword>
<dbReference type="SUPFAM" id="SSF51735">
    <property type="entry name" value="NAD(P)-binding Rossmann-fold domains"/>
    <property type="match status" value="1"/>
</dbReference>
<dbReference type="InterPro" id="IPR029154">
    <property type="entry name" value="HIBADH-like_NADP-bd"/>
</dbReference>
<dbReference type="GO" id="GO:0051287">
    <property type="term" value="F:NAD binding"/>
    <property type="evidence" value="ECO:0007669"/>
    <property type="project" value="InterPro"/>
</dbReference>
<feature type="domain" description="6-phosphogluconate dehydrogenase NADP-binding" evidence="4">
    <location>
        <begin position="3"/>
        <end position="161"/>
    </location>
</feature>
<dbReference type="PANTHER" id="PTHR43580:SF2">
    <property type="entry name" value="CYTOKINE-LIKE NUCLEAR FACTOR N-PAC"/>
    <property type="match status" value="1"/>
</dbReference>
<organism evidence="6 7">
    <name type="scientific">Desulfobacter postgatei 2ac9</name>
    <dbReference type="NCBI Taxonomy" id="879212"/>
    <lineage>
        <taxon>Bacteria</taxon>
        <taxon>Pseudomonadati</taxon>
        <taxon>Thermodesulfobacteriota</taxon>
        <taxon>Desulfobacteria</taxon>
        <taxon>Desulfobacterales</taxon>
        <taxon>Desulfobacteraceae</taxon>
        <taxon>Desulfobacter</taxon>
    </lineage>
</organism>
<dbReference type="PROSITE" id="PS00895">
    <property type="entry name" value="3_HYDROXYISOBUT_DH"/>
    <property type="match status" value="1"/>
</dbReference>
<dbReference type="InterPro" id="IPR006115">
    <property type="entry name" value="6PGDH_NADP-bd"/>
</dbReference>
<evidence type="ECO:0000256" key="3">
    <source>
        <dbReference type="PIRSR" id="PIRSR000103-1"/>
    </source>
</evidence>
<dbReference type="InterPro" id="IPR008927">
    <property type="entry name" value="6-PGluconate_DH-like_C_sf"/>
</dbReference>
<feature type="domain" description="3-hydroxyisobutyrate dehydrogenase-like NAD-binding" evidence="5">
    <location>
        <begin position="164"/>
        <end position="283"/>
    </location>
</feature>
<gene>
    <name evidence="6" type="ORF">DespoDRAFT_01066</name>
</gene>
<sequence>MELAFIGLGIMGSRMAANLLKKNKNLTVFNRSAAPIRKLVAQGAVAADSYRNAVKGADVVFTMLASPEVVEKVAFSEEGFVSAMKKNAIWVDCSTVNPSFSRKSFLMAKECGIRFMDAPVSGTKPNAENADLVFFVGAEKSVLDVVQSLLEGMGQKVMHVGEPGKGTALKMLVNSLLAQSMLMLSENILLGEKLGFSKDFLLDTLPKMSVCAPFTQAKAEMIRKNDFEVQFPLEWMHKDLHLATLTAYEEGQPLPLANSAKEIYAAAKQDGLGRKDFSAIYQFMKNGTSP</sequence>
<dbReference type="Gene3D" id="3.40.50.720">
    <property type="entry name" value="NAD(P)-binding Rossmann-like Domain"/>
    <property type="match status" value="1"/>
</dbReference>
<protein>
    <submittedName>
        <fullName evidence="6">Beta-hydroxyacid dehydrogenase, 3-hydroxyisobutyrate dehydrogenase</fullName>
    </submittedName>
</protein>
<dbReference type="InterPro" id="IPR036291">
    <property type="entry name" value="NAD(P)-bd_dom_sf"/>
</dbReference>
<dbReference type="PIRSF" id="PIRSF000103">
    <property type="entry name" value="HIBADH"/>
    <property type="match status" value="1"/>
</dbReference>
<dbReference type="InterPro" id="IPR051265">
    <property type="entry name" value="HIBADH-related_NP60_sf"/>
</dbReference>